<gene>
    <name evidence="1" type="ORF">AUC43_02025</name>
</gene>
<dbReference type="KEGG" id="hyg:AUC43_02025"/>
<sequence length="329" mass="35725">MPSASPLPAIYQVIQQVQAQAAANAVLFQNNEAATRAALIDPILRALGWDTSNVRMVEPERMVANKQKLDYLLKDTQGKTCAVVEAKKLGESLDKLGHVGALIGYAFSLKPRKFFITDGLNWHCYSPAHSSYEPVGTLNLRDTPPVEAALQLIQWLDAAYGGHGIHLPQVAASVPLFQQKLPVASRPPILAVQALPKPKKPKANSAGFTPLSELKLNELQPGHKPTQLRLPDGTIKSIATWKEILLEATRYVLANTPHLPLPFSDKAGKTRFLISRTKQPIGSSTPAFYHGNTVYIGTNYSAADCLANATFVMQQLSAPLQISPLAVCL</sequence>
<dbReference type="Proteomes" id="UP000059542">
    <property type="component" value="Chromosome"/>
</dbReference>
<evidence type="ECO:0000313" key="2">
    <source>
        <dbReference type="Proteomes" id="UP000059542"/>
    </source>
</evidence>
<dbReference type="AlphaFoldDB" id="A0A0U4AT98"/>
<proteinExistence type="predicted"/>
<dbReference type="Gene3D" id="3.90.1570.30">
    <property type="match status" value="1"/>
</dbReference>
<dbReference type="OrthoDB" id="570928at2"/>
<dbReference type="STRING" id="1411621.AUC43_02025"/>
<dbReference type="RefSeq" id="WP_068189177.1">
    <property type="nucleotide sequence ID" value="NZ_CP013909.1"/>
</dbReference>
<protein>
    <recommendedName>
        <fullName evidence="3">Type I restriction enzyme R protein N-terminal domain-containing protein</fullName>
    </recommendedName>
</protein>
<keyword evidence="2" id="KW-1185">Reference proteome</keyword>
<organism evidence="1 2">
    <name type="scientific">Hymenobacter sedentarius</name>
    <dbReference type="NCBI Taxonomy" id="1411621"/>
    <lineage>
        <taxon>Bacteria</taxon>
        <taxon>Pseudomonadati</taxon>
        <taxon>Bacteroidota</taxon>
        <taxon>Cytophagia</taxon>
        <taxon>Cytophagales</taxon>
        <taxon>Hymenobacteraceae</taxon>
        <taxon>Hymenobacter</taxon>
    </lineage>
</organism>
<dbReference type="EMBL" id="CP013909">
    <property type="protein sequence ID" value="ALW83981.1"/>
    <property type="molecule type" value="Genomic_DNA"/>
</dbReference>
<reference evidence="1 2" key="1">
    <citation type="submission" date="2015-12" db="EMBL/GenBank/DDBJ databases">
        <authorList>
            <person name="Shamseldin A."/>
            <person name="Moawad H."/>
            <person name="Abd El-Rahim W.M."/>
            <person name="Sadowsky M.J."/>
        </authorList>
    </citation>
    <scope>NUCLEOTIDE SEQUENCE [LARGE SCALE GENOMIC DNA]</scope>
    <source>
        <strain evidence="1 2">DG5B</strain>
    </source>
</reference>
<accession>A0A0U4AT98</accession>
<evidence type="ECO:0008006" key="3">
    <source>
        <dbReference type="Google" id="ProtNLM"/>
    </source>
</evidence>
<name>A0A0U4AT98_9BACT</name>
<evidence type="ECO:0000313" key="1">
    <source>
        <dbReference type="EMBL" id="ALW83981.1"/>
    </source>
</evidence>